<evidence type="ECO:0000256" key="7">
    <source>
        <dbReference type="ARBA" id="ARBA00023303"/>
    </source>
</evidence>
<keyword evidence="3" id="KW-0107">Calcium channel</keyword>
<evidence type="ECO:0000256" key="2">
    <source>
        <dbReference type="ARBA" id="ARBA00022568"/>
    </source>
</evidence>
<keyword evidence="6" id="KW-0406">Ion transport</keyword>
<evidence type="ECO:0000256" key="5">
    <source>
        <dbReference type="ARBA" id="ARBA00022837"/>
    </source>
</evidence>
<keyword evidence="7" id="KW-0407">Ion channel</keyword>
<dbReference type="PANTHER" id="PTHR46988:SF2">
    <property type="entry name" value="TWO PORE CALCIUM CHANNEL PROTEIN 1"/>
    <property type="match status" value="1"/>
</dbReference>
<name>A0ABQ5BH78_9ASTR</name>
<evidence type="ECO:0000256" key="3">
    <source>
        <dbReference type="ARBA" id="ARBA00022673"/>
    </source>
</evidence>
<reference evidence="8" key="2">
    <citation type="submission" date="2022-01" db="EMBL/GenBank/DDBJ databases">
        <authorList>
            <person name="Yamashiro T."/>
            <person name="Shiraishi A."/>
            <person name="Satake H."/>
            <person name="Nakayama K."/>
        </authorList>
    </citation>
    <scope>NUCLEOTIDE SEQUENCE</scope>
</reference>
<evidence type="ECO:0000256" key="1">
    <source>
        <dbReference type="ARBA" id="ARBA00022448"/>
    </source>
</evidence>
<accession>A0ABQ5BH78</accession>
<gene>
    <name evidence="8" type="ORF">Tco_0861232</name>
</gene>
<evidence type="ECO:0000256" key="4">
    <source>
        <dbReference type="ARBA" id="ARBA00022737"/>
    </source>
</evidence>
<dbReference type="EMBL" id="BQNB010013292">
    <property type="protein sequence ID" value="GJT14190.1"/>
    <property type="molecule type" value="Genomic_DNA"/>
</dbReference>
<proteinExistence type="predicted"/>
<dbReference type="Proteomes" id="UP001151760">
    <property type="component" value="Unassembled WGS sequence"/>
</dbReference>
<comment type="caution">
    <text evidence="8">The sequence shown here is derived from an EMBL/GenBank/DDBJ whole genome shotgun (WGS) entry which is preliminary data.</text>
</comment>
<evidence type="ECO:0000256" key="6">
    <source>
        <dbReference type="ARBA" id="ARBA00023065"/>
    </source>
</evidence>
<sequence>MNMIENNKIKTVKKERIRSYESFRDEDTDESVMNETLDLPFPNIAIIYLLLARMIRSIRLLMQVFGGLVNAGNSDLPSTDLADNNYLLFNLNDYPNGMVTLFNLLVMGSWQVWMKIVAFVLQAFFAQMDLKSFEEKQRCKLQLSPLSRAPFVPSSPHGLKLFVVASKCSFCEPEVADEFEDGLVDKRVKLLDISVARLSLSHQHVLVMRL</sequence>
<evidence type="ECO:0000313" key="8">
    <source>
        <dbReference type="EMBL" id="GJT14190.1"/>
    </source>
</evidence>
<keyword evidence="1" id="KW-0813">Transport</keyword>
<keyword evidence="2" id="KW-0109">Calcium transport</keyword>
<evidence type="ECO:0000313" key="9">
    <source>
        <dbReference type="Proteomes" id="UP001151760"/>
    </source>
</evidence>
<keyword evidence="5" id="KW-0106">Calcium</keyword>
<reference evidence="8" key="1">
    <citation type="journal article" date="2022" name="Int. J. Mol. Sci.">
        <title>Draft Genome of Tanacetum Coccineum: Genomic Comparison of Closely Related Tanacetum-Family Plants.</title>
        <authorList>
            <person name="Yamashiro T."/>
            <person name="Shiraishi A."/>
            <person name="Nakayama K."/>
            <person name="Satake H."/>
        </authorList>
    </citation>
    <scope>NUCLEOTIDE SEQUENCE</scope>
</reference>
<dbReference type="PANTHER" id="PTHR46988">
    <property type="entry name" value="TWO PORE CALCIUM CHANNEL PROTEIN 1"/>
    <property type="match status" value="1"/>
</dbReference>
<protein>
    <submittedName>
        <fullName evidence="8">Uncharacterized protein</fullName>
    </submittedName>
</protein>
<dbReference type="InterPro" id="IPR044581">
    <property type="entry name" value="TPC1_plant"/>
</dbReference>
<organism evidence="8 9">
    <name type="scientific">Tanacetum coccineum</name>
    <dbReference type="NCBI Taxonomy" id="301880"/>
    <lineage>
        <taxon>Eukaryota</taxon>
        <taxon>Viridiplantae</taxon>
        <taxon>Streptophyta</taxon>
        <taxon>Embryophyta</taxon>
        <taxon>Tracheophyta</taxon>
        <taxon>Spermatophyta</taxon>
        <taxon>Magnoliopsida</taxon>
        <taxon>eudicotyledons</taxon>
        <taxon>Gunneridae</taxon>
        <taxon>Pentapetalae</taxon>
        <taxon>asterids</taxon>
        <taxon>campanulids</taxon>
        <taxon>Asterales</taxon>
        <taxon>Asteraceae</taxon>
        <taxon>Asteroideae</taxon>
        <taxon>Anthemideae</taxon>
        <taxon>Anthemidinae</taxon>
        <taxon>Tanacetum</taxon>
    </lineage>
</organism>
<keyword evidence="4" id="KW-0677">Repeat</keyword>
<keyword evidence="9" id="KW-1185">Reference proteome</keyword>